<evidence type="ECO:0000313" key="4">
    <source>
        <dbReference type="Proteomes" id="UP001165542"/>
    </source>
</evidence>
<feature type="transmembrane region" description="Helical" evidence="1">
    <location>
        <begin position="6"/>
        <end position="30"/>
    </location>
</feature>
<gene>
    <name evidence="3" type="ORF">LLY24_15195</name>
</gene>
<dbReference type="InterPro" id="IPR002123">
    <property type="entry name" value="Plipid/glycerol_acylTrfase"/>
</dbReference>
<reference evidence="3" key="1">
    <citation type="submission" date="2021-11" db="EMBL/GenBank/DDBJ databases">
        <title>Halomonas sp., isolated from a coastal aquaculture zone in Dongshan Bay.</title>
        <authorList>
            <person name="Lin W."/>
        </authorList>
    </citation>
    <scope>NUCLEOTIDE SEQUENCE</scope>
    <source>
        <strain evidence="3">Yzlin-01</strain>
    </source>
</reference>
<organism evidence="3 4">
    <name type="scientific">Halomonas dongshanensis</name>
    <dbReference type="NCBI Taxonomy" id="2890835"/>
    <lineage>
        <taxon>Bacteria</taxon>
        <taxon>Pseudomonadati</taxon>
        <taxon>Pseudomonadota</taxon>
        <taxon>Gammaproteobacteria</taxon>
        <taxon>Oceanospirillales</taxon>
        <taxon>Halomonadaceae</taxon>
        <taxon>Halomonas</taxon>
    </lineage>
</organism>
<dbReference type="PANTHER" id="PTHR10983">
    <property type="entry name" value="1-ACYLGLYCEROL-3-PHOSPHATE ACYLTRANSFERASE-RELATED"/>
    <property type="match status" value="1"/>
</dbReference>
<protein>
    <submittedName>
        <fullName evidence="3">1-acyl-sn-glycerol-3-phosphate acyltransferase</fullName>
    </submittedName>
</protein>
<keyword evidence="3" id="KW-0808">Transferase</keyword>
<dbReference type="EMBL" id="JAJISC010000007">
    <property type="protein sequence ID" value="MCS2610661.1"/>
    <property type="molecule type" value="Genomic_DNA"/>
</dbReference>
<dbReference type="NCBIfam" id="NF010621">
    <property type="entry name" value="PRK14014.1"/>
    <property type="match status" value="1"/>
</dbReference>
<sequence length="293" mass="34212">MPIIKGVVSCLLLVLSTLFWGVPLILLTLAKLLTPSQRGRQWLLLRLNRVALNWIGANLWWMKRWLRPRLDAEVPEQLSTDQWWLVISNHRSWTDIFMLLMVFHRRIPMPRFFIKRQLVWIPIVGLAFWALEFPLMRRFSREQIATNPKLASIDRESTERMCRRARTSPIAIFNFVEGTRFTPAKRSAQGSPYGYLLRPKSGGVAQVISLLGSQLDGILDVTLSYANPKPSFWGFLCGKEQAILLRARKLEVPAWMLEANYHEKAQHKERFHSWINSLWQEKDAQLERLSSHD</sequence>
<dbReference type="RefSeq" id="WP_259037149.1">
    <property type="nucleotide sequence ID" value="NZ_JAJISC010000007.1"/>
</dbReference>
<keyword evidence="3" id="KW-0012">Acyltransferase</keyword>
<keyword evidence="1" id="KW-1133">Transmembrane helix</keyword>
<comment type="caution">
    <text evidence="3">The sequence shown here is derived from an EMBL/GenBank/DDBJ whole genome shotgun (WGS) entry which is preliminary data.</text>
</comment>
<dbReference type="Pfam" id="PF01553">
    <property type="entry name" value="Acyltransferase"/>
    <property type="match status" value="1"/>
</dbReference>
<accession>A0ABT2EGF6</accession>
<dbReference type="SMART" id="SM00563">
    <property type="entry name" value="PlsC"/>
    <property type="match status" value="1"/>
</dbReference>
<dbReference type="PANTHER" id="PTHR10983:SF16">
    <property type="entry name" value="LYSOCARDIOLIPIN ACYLTRANSFERASE 1"/>
    <property type="match status" value="1"/>
</dbReference>
<feature type="transmembrane region" description="Helical" evidence="1">
    <location>
        <begin position="42"/>
        <end position="62"/>
    </location>
</feature>
<feature type="domain" description="Phospholipid/glycerol acyltransferase" evidence="2">
    <location>
        <begin position="84"/>
        <end position="226"/>
    </location>
</feature>
<evidence type="ECO:0000259" key="2">
    <source>
        <dbReference type="SMART" id="SM00563"/>
    </source>
</evidence>
<dbReference type="CDD" id="cd07990">
    <property type="entry name" value="LPLAT_LCLAT1-like"/>
    <property type="match status" value="1"/>
</dbReference>
<name>A0ABT2EGF6_9GAMM</name>
<dbReference type="SUPFAM" id="SSF69593">
    <property type="entry name" value="Glycerol-3-phosphate (1)-acyltransferase"/>
    <property type="match status" value="1"/>
</dbReference>
<feature type="transmembrane region" description="Helical" evidence="1">
    <location>
        <begin position="118"/>
        <end position="136"/>
    </location>
</feature>
<dbReference type="GO" id="GO:0016746">
    <property type="term" value="F:acyltransferase activity"/>
    <property type="evidence" value="ECO:0007669"/>
    <property type="project" value="UniProtKB-KW"/>
</dbReference>
<evidence type="ECO:0000313" key="3">
    <source>
        <dbReference type="EMBL" id="MCS2610661.1"/>
    </source>
</evidence>
<dbReference type="Proteomes" id="UP001165542">
    <property type="component" value="Unassembled WGS sequence"/>
</dbReference>
<keyword evidence="1" id="KW-0472">Membrane</keyword>
<keyword evidence="1" id="KW-0812">Transmembrane</keyword>
<proteinExistence type="predicted"/>
<evidence type="ECO:0000256" key="1">
    <source>
        <dbReference type="SAM" id="Phobius"/>
    </source>
</evidence>
<keyword evidence="4" id="KW-1185">Reference proteome</keyword>